<comment type="miscellaneous">
    <text evidence="7">The active site is located at the dimer interface.</text>
</comment>
<protein>
    <recommendedName>
        <fullName evidence="7">4-hydroxythreonine-4-phosphate dehydrogenase</fullName>
        <ecNumber evidence="7">1.1.1.262</ecNumber>
    </recommendedName>
    <alternativeName>
        <fullName evidence="7">4-(phosphohydroxy)-L-threonine dehydrogenase</fullName>
    </alternativeName>
</protein>
<evidence type="ECO:0000313" key="8">
    <source>
        <dbReference type="EMBL" id="TPG61000.1"/>
    </source>
</evidence>
<dbReference type="HAMAP" id="MF_00536">
    <property type="entry name" value="PdxA"/>
    <property type="match status" value="1"/>
</dbReference>
<feature type="binding site" evidence="7">
    <location>
        <position position="269"/>
    </location>
    <ligand>
        <name>a divalent metal cation</name>
        <dbReference type="ChEBI" id="CHEBI:60240"/>
        <note>ligand shared between dimeric partners</note>
    </ligand>
</feature>
<feature type="binding site" evidence="7">
    <location>
        <position position="138"/>
    </location>
    <ligand>
        <name>substrate</name>
    </ligand>
</feature>
<dbReference type="GO" id="GO:0050897">
    <property type="term" value="F:cobalt ion binding"/>
    <property type="evidence" value="ECO:0007669"/>
    <property type="project" value="UniProtKB-UniRule"/>
</dbReference>
<evidence type="ECO:0000256" key="1">
    <source>
        <dbReference type="ARBA" id="ARBA00022490"/>
    </source>
</evidence>
<keyword evidence="3 7" id="KW-0521">NADP</keyword>
<keyword evidence="4 7" id="KW-0560">Oxidoreductase</keyword>
<comment type="function">
    <text evidence="7">Catalyzes the NAD(P)-dependent oxidation of 4-(phosphooxy)-L-threonine (HTP) into 2-amino-3-oxo-4-(phosphooxy)butyric acid which spontaneously decarboxylates to form 3-amino-2-oxopropyl phosphate (AHAP).</text>
</comment>
<comment type="subcellular location">
    <subcellularLocation>
        <location evidence="7">Cytoplasm</location>
    </subcellularLocation>
</comment>
<dbReference type="RefSeq" id="WP_140880661.1">
    <property type="nucleotide sequence ID" value="NZ_RCZP01000001.1"/>
</dbReference>
<feature type="binding site" evidence="7">
    <location>
        <position position="139"/>
    </location>
    <ligand>
        <name>substrate</name>
    </ligand>
</feature>
<evidence type="ECO:0000256" key="3">
    <source>
        <dbReference type="ARBA" id="ARBA00022857"/>
    </source>
</evidence>
<dbReference type="OrthoDB" id="9801783at2"/>
<feature type="binding site" evidence="7">
    <location>
        <position position="286"/>
    </location>
    <ligand>
        <name>substrate</name>
    </ligand>
</feature>
<comment type="pathway">
    <text evidence="7">Cofactor biosynthesis; pyridoxine 5'-phosphate biosynthesis; pyridoxine 5'-phosphate from D-erythrose 4-phosphate: step 4/5.</text>
</comment>
<comment type="caution">
    <text evidence="8">The sequence shown here is derived from an EMBL/GenBank/DDBJ whole genome shotgun (WGS) entry which is preliminary data.</text>
</comment>
<dbReference type="SUPFAM" id="SSF53659">
    <property type="entry name" value="Isocitrate/Isopropylmalate dehydrogenase-like"/>
    <property type="match status" value="1"/>
</dbReference>
<evidence type="ECO:0000256" key="2">
    <source>
        <dbReference type="ARBA" id="ARBA00022723"/>
    </source>
</evidence>
<dbReference type="InterPro" id="IPR005255">
    <property type="entry name" value="PdxA_fam"/>
</dbReference>
<keyword evidence="2 7" id="KW-0479">Metal-binding</keyword>
<dbReference type="GO" id="GO:0008270">
    <property type="term" value="F:zinc ion binding"/>
    <property type="evidence" value="ECO:0007669"/>
    <property type="project" value="UniProtKB-UniRule"/>
</dbReference>
<accession>A0A502GI71</accession>
<keyword evidence="6 7" id="KW-0664">Pyridoxine biosynthesis</keyword>
<keyword evidence="9" id="KW-1185">Reference proteome</keyword>
<dbReference type="Pfam" id="PF04166">
    <property type="entry name" value="PdxA"/>
    <property type="match status" value="1"/>
</dbReference>
<sequence length="338" mass="34418">MTPAPPLALTMGDPAGIGGEITLAAWARLRAAGPAFVVLDDPRRLAGLAAGLGWDVPIAEVGGPEEAAAVFADRLPVMTLRLPVPAVPGRPDPANAPAVLGAIERAVALAQSGRAGGVVTNPISKATLYRSGFAFPGHTEFLGALTGTSAPPVMLLASPMLRVVPVTIHVSLRRALDMLSTAEIVRTGLALAAGLREGFGIDAPRIAVAGLNPHAGEEGAMGDEEGVLVVPAIEALRARGVDAFGPLPPDTMFTARARAGYDAALCLYHDQALIPIKTLDMDGGVNVTLGLPIIRTSPDHGTAFGIAGQGVADPSSLVAALRLAAEMAARRTKEPAAP</sequence>
<dbReference type="EMBL" id="RCZP01000001">
    <property type="protein sequence ID" value="TPG61000.1"/>
    <property type="molecule type" value="Genomic_DNA"/>
</dbReference>
<dbReference type="AlphaFoldDB" id="A0A502GI71"/>
<reference evidence="8 9" key="1">
    <citation type="journal article" date="2019" name="Environ. Microbiol.">
        <title>Species interactions and distinct microbial communities in high Arctic permafrost affected cryosols are associated with the CH4 and CO2 gas fluxes.</title>
        <authorList>
            <person name="Altshuler I."/>
            <person name="Hamel J."/>
            <person name="Turney S."/>
            <person name="Magnuson E."/>
            <person name="Levesque R."/>
            <person name="Greer C."/>
            <person name="Whyte L.G."/>
        </authorList>
    </citation>
    <scope>NUCLEOTIDE SEQUENCE [LARGE SCALE GENOMIC DNA]</scope>
    <source>
        <strain evidence="8 9">S9.3B</strain>
    </source>
</reference>
<dbReference type="InterPro" id="IPR037510">
    <property type="entry name" value="PdxA"/>
</dbReference>
<dbReference type="EC" id="1.1.1.262" evidence="7"/>
<feature type="binding site" evidence="7">
    <location>
        <position position="169"/>
    </location>
    <ligand>
        <name>a divalent metal cation</name>
        <dbReference type="ChEBI" id="CHEBI:60240"/>
        <note>ligand shared between dimeric partners</note>
    </ligand>
</feature>
<feature type="binding site" evidence="7">
    <location>
        <position position="214"/>
    </location>
    <ligand>
        <name>a divalent metal cation</name>
        <dbReference type="ChEBI" id="CHEBI:60240"/>
        <note>ligand shared between dimeric partners</note>
    </ligand>
</feature>
<dbReference type="GO" id="GO:0051287">
    <property type="term" value="F:NAD binding"/>
    <property type="evidence" value="ECO:0007669"/>
    <property type="project" value="InterPro"/>
</dbReference>
<dbReference type="GO" id="GO:0008615">
    <property type="term" value="P:pyridoxine biosynthetic process"/>
    <property type="evidence" value="ECO:0007669"/>
    <property type="project" value="UniProtKB-UniRule"/>
</dbReference>
<dbReference type="GO" id="GO:0042823">
    <property type="term" value="P:pyridoxal phosphate biosynthetic process"/>
    <property type="evidence" value="ECO:0007669"/>
    <property type="project" value="UniProtKB-UniRule"/>
</dbReference>
<dbReference type="Gene3D" id="3.40.718.10">
    <property type="entry name" value="Isopropylmalate Dehydrogenase"/>
    <property type="match status" value="1"/>
</dbReference>
<dbReference type="GO" id="GO:0000287">
    <property type="term" value="F:magnesium ion binding"/>
    <property type="evidence" value="ECO:0007669"/>
    <property type="project" value="UniProtKB-UniRule"/>
</dbReference>
<dbReference type="GO" id="GO:0005737">
    <property type="term" value="C:cytoplasm"/>
    <property type="evidence" value="ECO:0007669"/>
    <property type="project" value="UniProtKB-SubCell"/>
</dbReference>
<dbReference type="PANTHER" id="PTHR30004">
    <property type="entry name" value="4-HYDROXYTHREONINE-4-PHOSPHATE DEHYDROGENASE"/>
    <property type="match status" value="1"/>
</dbReference>
<dbReference type="NCBIfam" id="TIGR00557">
    <property type="entry name" value="pdxA"/>
    <property type="match status" value="1"/>
</dbReference>
<evidence type="ECO:0000256" key="7">
    <source>
        <dbReference type="HAMAP-Rule" id="MF_00536"/>
    </source>
</evidence>
<keyword evidence="7" id="KW-0862">Zinc</keyword>
<evidence type="ECO:0000313" key="9">
    <source>
        <dbReference type="Proteomes" id="UP000317078"/>
    </source>
</evidence>
<keyword evidence="1 7" id="KW-0963">Cytoplasm</keyword>
<organism evidence="8 9">
    <name type="scientific">Muricoccus nepalensis</name>
    <dbReference type="NCBI Taxonomy" id="1854500"/>
    <lineage>
        <taxon>Bacteria</taxon>
        <taxon>Pseudomonadati</taxon>
        <taxon>Pseudomonadota</taxon>
        <taxon>Alphaproteobacteria</taxon>
        <taxon>Acetobacterales</taxon>
        <taxon>Roseomonadaceae</taxon>
        <taxon>Muricoccus</taxon>
    </lineage>
</organism>
<dbReference type="Proteomes" id="UP000317078">
    <property type="component" value="Unassembled WGS sequence"/>
</dbReference>
<dbReference type="GO" id="GO:0050570">
    <property type="term" value="F:4-hydroxythreonine-4-phosphate dehydrogenase activity"/>
    <property type="evidence" value="ECO:0007669"/>
    <property type="project" value="UniProtKB-UniRule"/>
</dbReference>
<dbReference type="UniPathway" id="UPA00244">
    <property type="reaction ID" value="UER00312"/>
</dbReference>
<comment type="cofactor">
    <cofactor evidence="7">
        <name>Zn(2+)</name>
        <dbReference type="ChEBI" id="CHEBI:29105"/>
    </cofactor>
    <cofactor evidence="7">
        <name>Mg(2+)</name>
        <dbReference type="ChEBI" id="CHEBI:18420"/>
    </cofactor>
    <cofactor evidence="7">
        <name>Co(2+)</name>
        <dbReference type="ChEBI" id="CHEBI:48828"/>
    </cofactor>
    <text evidence="7">Binds 1 divalent metal cation per subunit. Can use ions such as Zn(2+), Mg(2+) or Co(2+).</text>
</comment>
<keyword evidence="7" id="KW-0170">Cobalt</keyword>
<gene>
    <name evidence="7 8" type="primary">pdxA</name>
    <name evidence="8" type="ORF">EAH89_00025</name>
</gene>
<feature type="binding site" evidence="7">
    <location>
        <position position="295"/>
    </location>
    <ligand>
        <name>substrate</name>
    </ligand>
</feature>
<keyword evidence="5 7" id="KW-0520">NAD</keyword>
<keyword evidence="7" id="KW-0460">Magnesium</keyword>
<evidence type="ECO:0000256" key="5">
    <source>
        <dbReference type="ARBA" id="ARBA00023027"/>
    </source>
</evidence>
<comment type="catalytic activity">
    <reaction evidence="7">
        <text>4-(phosphooxy)-L-threonine + NAD(+) = 3-amino-2-oxopropyl phosphate + CO2 + NADH</text>
        <dbReference type="Rhea" id="RHEA:32275"/>
        <dbReference type="ChEBI" id="CHEBI:16526"/>
        <dbReference type="ChEBI" id="CHEBI:57279"/>
        <dbReference type="ChEBI" id="CHEBI:57540"/>
        <dbReference type="ChEBI" id="CHEBI:57945"/>
        <dbReference type="ChEBI" id="CHEBI:58452"/>
        <dbReference type="EC" id="1.1.1.262"/>
    </reaction>
</comment>
<evidence type="ECO:0000256" key="6">
    <source>
        <dbReference type="ARBA" id="ARBA00023096"/>
    </source>
</evidence>
<comment type="similarity">
    <text evidence="7">Belongs to the PdxA family.</text>
</comment>
<dbReference type="NCBIfam" id="NF003699">
    <property type="entry name" value="PRK05312.1"/>
    <property type="match status" value="1"/>
</dbReference>
<comment type="subunit">
    <text evidence="7">Homodimer.</text>
</comment>
<dbReference type="PANTHER" id="PTHR30004:SF6">
    <property type="entry name" value="D-THREONATE 4-PHOSPHATE DEHYDROGENASE"/>
    <property type="match status" value="1"/>
</dbReference>
<feature type="binding site" evidence="7">
    <location>
        <position position="277"/>
    </location>
    <ligand>
        <name>substrate</name>
    </ligand>
</feature>
<name>A0A502GI71_9PROT</name>
<proteinExistence type="inferred from homology"/>
<evidence type="ECO:0000256" key="4">
    <source>
        <dbReference type="ARBA" id="ARBA00023002"/>
    </source>
</evidence>